<evidence type="ECO:0000313" key="8">
    <source>
        <dbReference type="Proteomes" id="UP000464330"/>
    </source>
</evidence>
<dbReference type="AlphaFoldDB" id="A0A6C0QUK6"/>
<evidence type="ECO:0000313" key="6">
    <source>
        <dbReference type="EMBL" id="QHZ52435.1"/>
    </source>
</evidence>
<dbReference type="Proteomes" id="UP000464330">
    <property type="component" value="Chromosome"/>
</dbReference>
<proteinExistence type="predicted"/>
<evidence type="ECO:0000313" key="4">
    <source>
        <dbReference type="EMBL" id="QHZ50904.1"/>
    </source>
</evidence>
<evidence type="ECO:0000313" key="3">
    <source>
        <dbReference type="EMBL" id="QHZ50691.1"/>
    </source>
</evidence>
<dbReference type="RefSeq" id="WP_172423064.1">
    <property type="nucleotide sequence ID" value="NZ_CP019717.1"/>
</dbReference>
<organism evidence="6 8">
    <name type="scientific">Paenibacillus larvae subsp. larvae</name>
    <dbReference type="NCBI Taxonomy" id="147375"/>
    <lineage>
        <taxon>Bacteria</taxon>
        <taxon>Bacillati</taxon>
        <taxon>Bacillota</taxon>
        <taxon>Bacilli</taxon>
        <taxon>Bacillales</taxon>
        <taxon>Paenibacillaceae</taxon>
        <taxon>Paenibacillus</taxon>
    </lineage>
</organism>
<dbReference type="EMBL" id="CP019717">
    <property type="protein sequence ID" value="QHZ51304.1"/>
    <property type="molecule type" value="Genomic_DNA"/>
</dbReference>
<dbReference type="EMBL" id="CP019717">
    <property type="protein sequence ID" value="QHZ50691.1"/>
    <property type="molecule type" value="Genomic_DNA"/>
</dbReference>
<evidence type="ECO:0000313" key="5">
    <source>
        <dbReference type="EMBL" id="QHZ51304.1"/>
    </source>
</evidence>
<dbReference type="EMBL" id="CP019717">
    <property type="protein sequence ID" value="QHZ52742.1"/>
    <property type="molecule type" value="Genomic_DNA"/>
</dbReference>
<keyword evidence="1" id="KW-0547">Nucleotide-binding</keyword>
<reference evidence="6 8" key="1">
    <citation type="journal article" date="2020" name="Int. J. Med. Microbiol.">
        <title>Discovery of Paenibacillus larvae ERIC V: Phenotypic and genomic comparison to genotypes ERIC I-IV reveal different inventories of virulence factors which correlate with epidemiological prevalences of American Foulbrood.</title>
        <authorList>
            <person name="Beims H."/>
            <person name="Bunk B."/>
            <person name="Erler S."/>
            <person name="Mohr K.I."/>
            <person name="Sproer C."/>
            <person name="Pradella S."/>
            <person name="Gunther G."/>
            <person name="Rohde M."/>
            <person name="von der Ohe W."/>
            <person name="Steinert M."/>
        </authorList>
    </citation>
    <scope>NUCLEOTIDE SEQUENCE [LARGE SCALE GENOMIC DNA]</scope>
    <source>
        <strain evidence="6">Eric_V</strain>
    </source>
</reference>
<protein>
    <recommendedName>
        <fullName evidence="2">Acb2/Tad1 hairpin domain-containing protein</fullName>
    </recommendedName>
</protein>
<evidence type="ECO:0000259" key="2">
    <source>
        <dbReference type="Pfam" id="PF24729"/>
    </source>
</evidence>
<accession>A0A6C0QUK6</accession>
<evidence type="ECO:0000256" key="1">
    <source>
        <dbReference type="ARBA" id="ARBA00022741"/>
    </source>
</evidence>
<feature type="domain" description="Acb2/Tad1 hairpin" evidence="2">
    <location>
        <begin position="1"/>
        <end position="65"/>
    </location>
</feature>
<name>A0A6C0QUK6_9BACL</name>
<dbReference type="GO" id="GO:0000166">
    <property type="term" value="F:nucleotide binding"/>
    <property type="evidence" value="ECO:0007669"/>
    <property type="project" value="UniProtKB-KW"/>
</dbReference>
<sequence length="67" mass="7566">MKPQIENNFKYHAPKEGQPQKYTAIRGKAEELAHLIDESCPNSREKSLALTNLEQAVMWANAAIARN</sequence>
<gene>
    <name evidence="3" type="ORF">ERICV_01533</name>
    <name evidence="4" type="ORF">ERICV_01749</name>
    <name evidence="5" type="ORF">ERICV_02157</name>
    <name evidence="6" type="ORF">ERICV_03324</name>
    <name evidence="7" type="ORF">ERICV_03643</name>
</gene>
<evidence type="ECO:0000313" key="7">
    <source>
        <dbReference type="EMBL" id="QHZ52742.1"/>
    </source>
</evidence>
<dbReference type="EMBL" id="CP019717">
    <property type="protein sequence ID" value="QHZ52435.1"/>
    <property type="molecule type" value="Genomic_DNA"/>
</dbReference>
<dbReference type="Pfam" id="PF24729">
    <property type="entry name" value="Acb2_Tad1_hairpin"/>
    <property type="match status" value="1"/>
</dbReference>
<dbReference type="InterPro" id="IPR056098">
    <property type="entry name" value="Acb2/Tad1_hairpin"/>
</dbReference>
<dbReference type="EMBL" id="CP019717">
    <property type="protein sequence ID" value="QHZ50904.1"/>
    <property type="molecule type" value="Genomic_DNA"/>
</dbReference>